<reference evidence="8" key="1">
    <citation type="submission" date="2011-08" db="EMBL/GenBank/DDBJ databases">
        <title>The draft genome of Latimeria chalumnae.</title>
        <authorList>
            <person name="Di Palma F."/>
            <person name="Alfoldi J."/>
            <person name="Johnson J."/>
            <person name="Berlin A."/>
            <person name="Gnerre S."/>
            <person name="Jaffe D."/>
            <person name="MacCallum I."/>
            <person name="Young S."/>
            <person name="Walker B.J."/>
            <person name="Lander E."/>
            <person name="Lindblad-Toh K."/>
        </authorList>
    </citation>
    <scope>NUCLEOTIDE SEQUENCE [LARGE SCALE GENOMIC DNA]</scope>
    <source>
        <strain evidence="8">Wild caught</strain>
    </source>
</reference>
<dbReference type="RefSeq" id="XP_006003899.1">
    <property type="nucleotide sequence ID" value="XM_006003837.3"/>
</dbReference>
<name>H3A546_LATCH</name>
<comment type="similarity">
    <text evidence="2">Belongs to the glycosyltransferase 31 family. Beta3-Gal-T subfamily.</text>
</comment>
<dbReference type="AlphaFoldDB" id="H3A546"/>
<evidence type="ECO:0000256" key="6">
    <source>
        <dbReference type="ARBA" id="ARBA00023136"/>
    </source>
</evidence>
<protein>
    <submittedName>
        <fullName evidence="7">C1GALT1 specific chaperone 1</fullName>
    </submittedName>
</protein>
<dbReference type="InParanoid" id="H3A546"/>
<sequence>MISEGSSFLKGMALGGLFCAVITLLGSFKVGRDSESVHHEHHHIQAPNREELLQLSEVERMHLSQSIRVYCIVLTKPRDLAFWAAAKETWTKHCDKVEFYSSENVKVFDSIDLKTEDVWLMMRRAYKHAYEKNKNDYNWFFLVRPSTFAIVENLKYFLLNKDPMQPFYIGHVVKSGELEYVDIEGGIVLSVEALRKFISVLNDSGKCPEQGSMLWKLSGEKQLALCLKNTGTVAENAEDSEGKEVFNTKSVSTLIQDAISQKSKQIVEGCCSDVAITFNGLNPNHMHVMMYGVYRLRAYGHSFNDALFFLPPEGSDND</sequence>
<dbReference type="eggNOG" id="KOG2246">
    <property type="taxonomic scope" value="Eukaryota"/>
</dbReference>
<dbReference type="Bgee" id="ENSLACG00000004236">
    <property type="expression patterns" value="Expressed in post-anal tail muscle and 1 other cell type or tissue"/>
</dbReference>
<evidence type="ECO:0000313" key="8">
    <source>
        <dbReference type="Proteomes" id="UP000008672"/>
    </source>
</evidence>
<dbReference type="Gene3D" id="3.90.550.50">
    <property type="match status" value="1"/>
</dbReference>
<accession>H3A546</accession>
<dbReference type="GO" id="GO:0016020">
    <property type="term" value="C:membrane"/>
    <property type="evidence" value="ECO:0007669"/>
    <property type="project" value="UniProtKB-SubCell"/>
</dbReference>
<dbReference type="KEGG" id="lcm:102362156"/>
<evidence type="ECO:0000256" key="1">
    <source>
        <dbReference type="ARBA" id="ARBA00004606"/>
    </source>
</evidence>
<dbReference type="CTD" id="29071"/>
<dbReference type="EMBL" id="AFYH01145265">
    <property type="status" value="NOT_ANNOTATED_CDS"/>
    <property type="molecule type" value="Genomic_DNA"/>
</dbReference>
<keyword evidence="8" id="KW-1185">Reference proteome</keyword>
<dbReference type="HOGENOM" id="CLU_874237_0_0_1"/>
<dbReference type="PANTHER" id="PTHR23033">
    <property type="entry name" value="BETA1,3-GALACTOSYLTRANSFERASE"/>
    <property type="match status" value="1"/>
</dbReference>
<dbReference type="OrthoDB" id="414175at2759"/>
<proteinExistence type="inferred from homology"/>
<dbReference type="FunFam" id="3.90.550.50:FF:000016">
    <property type="entry name" value="C1GALT1-specific chaperone 1"/>
    <property type="match status" value="1"/>
</dbReference>
<dbReference type="GeneTree" id="ENSGT00940000155145"/>
<evidence type="ECO:0000313" key="7">
    <source>
        <dbReference type="Ensembl" id="ENSLACP00000004767.1"/>
    </source>
</evidence>
<evidence type="ECO:0000256" key="5">
    <source>
        <dbReference type="ARBA" id="ARBA00022989"/>
    </source>
</evidence>
<dbReference type="Proteomes" id="UP000008672">
    <property type="component" value="Unassembled WGS sequence"/>
</dbReference>
<reference evidence="7" key="2">
    <citation type="submission" date="2025-08" db="UniProtKB">
        <authorList>
            <consortium name="Ensembl"/>
        </authorList>
    </citation>
    <scope>IDENTIFICATION</scope>
</reference>
<dbReference type="GO" id="GO:0016263">
    <property type="term" value="F:glycoprotein-N-acetylgalactosamine 3-beta-galactosyltransferase activity"/>
    <property type="evidence" value="ECO:0007669"/>
    <property type="project" value="TreeGrafter"/>
</dbReference>
<dbReference type="GeneID" id="102362156"/>
<comment type="subcellular location">
    <subcellularLocation>
        <location evidence="1">Membrane</location>
        <topology evidence="1">Single-pass type II membrane protein</topology>
    </subcellularLocation>
</comment>
<organism evidence="7 8">
    <name type="scientific">Latimeria chalumnae</name>
    <name type="common">Coelacanth</name>
    <dbReference type="NCBI Taxonomy" id="7897"/>
    <lineage>
        <taxon>Eukaryota</taxon>
        <taxon>Metazoa</taxon>
        <taxon>Chordata</taxon>
        <taxon>Craniata</taxon>
        <taxon>Vertebrata</taxon>
        <taxon>Euteleostomi</taxon>
        <taxon>Coelacanthiformes</taxon>
        <taxon>Coelacanthidae</taxon>
        <taxon>Latimeria</taxon>
    </lineage>
</organism>
<evidence type="ECO:0000256" key="2">
    <source>
        <dbReference type="ARBA" id="ARBA00006462"/>
    </source>
</evidence>
<dbReference type="PANTHER" id="PTHR23033:SF2">
    <property type="entry name" value="C1GALT1-SPECIFIC CHAPERONE 1"/>
    <property type="match status" value="1"/>
</dbReference>
<keyword evidence="4" id="KW-0735">Signal-anchor</keyword>
<dbReference type="OMA" id="WVMMRKA"/>
<dbReference type="Ensembl" id="ENSLACT00000004808.1">
    <property type="protein sequence ID" value="ENSLACP00000004767.1"/>
    <property type="gene ID" value="ENSLACG00000004236.1"/>
</dbReference>
<keyword evidence="3" id="KW-0812">Transmembrane</keyword>
<keyword evidence="6" id="KW-0472">Membrane</keyword>
<dbReference type="STRING" id="7897.ENSLACP00000004767"/>
<dbReference type="GO" id="GO:0006493">
    <property type="term" value="P:protein O-linked glycosylation"/>
    <property type="evidence" value="ECO:0007669"/>
    <property type="project" value="UniProtKB-ARBA"/>
</dbReference>
<dbReference type="InterPro" id="IPR026050">
    <property type="entry name" value="C1GALT1/C1GALT1_chp1"/>
</dbReference>
<gene>
    <name evidence="7" type="primary">C1GALT1C1</name>
</gene>
<evidence type="ECO:0000256" key="3">
    <source>
        <dbReference type="ARBA" id="ARBA00022692"/>
    </source>
</evidence>
<keyword evidence="5" id="KW-1133">Transmembrane helix</keyword>
<dbReference type="FunCoup" id="H3A546">
    <property type="interactions" value="336"/>
</dbReference>
<evidence type="ECO:0000256" key="4">
    <source>
        <dbReference type="ARBA" id="ARBA00022968"/>
    </source>
</evidence>
<reference evidence="7" key="3">
    <citation type="submission" date="2025-09" db="UniProtKB">
        <authorList>
            <consortium name="Ensembl"/>
        </authorList>
    </citation>
    <scope>IDENTIFICATION</scope>
</reference>